<dbReference type="InterPro" id="IPR038721">
    <property type="entry name" value="IS701-like_DDE_dom"/>
</dbReference>
<sequence>MTIYSDFTAPEIWLSSFCEDLFSTFLRSDQRRWGEVYVQGLLSVPGRKSIRRISAQVVGRPVDQCLQQFINQSPWDWAPVRQRLAQLLVEAIRPKAWVLEEVVFPKNGSKSVGVARQFVPSAGRLLNCQVGLAVVLVGEEGGCPVNWRLLLPRCWDDDDGLRERARLPEHERSRPHWRHLLQAVDEMVLDWGLPPAPVVVDGRSMPGVECLLAGLAERGLPYLVRVSPNGMPVSGPGASSGGAAARPVPEPARPRLHVVPAQRGPLQPGGGWQPRTGARTLWLTDLGRNRVPDLAGLVRMRNRAAAALGSVAAESGLQHFEGRSYQGWHHHVTLVSVAHAYKLLRGGAGREAEELCLLPHG</sequence>
<feature type="domain" description="Transposase IS701-like DDE" evidence="1">
    <location>
        <begin position="20"/>
        <end position="230"/>
    </location>
</feature>
<dbReference type="RefSeq" id="WP_242381569.1">
    <property type="nucleotide sequence ID" value="NZ_JAKRKC020000002.1"/>
</dbReference>
<dbReference type="PANTHER" id="PTHR33627:SF1">
    <property type="entry name" value="TRANSPOSASE"/>
    <property type="match status" value="1"/>
</dbReference>
<comment type="caution">
    <text evidence="2">The sequence shown here is derived from an EMBL/GenBank/DDBJ whole genome shotgun (WGS) entry which is preliminary data.</text>
</comment>
<dbReference type="EMBL" id="JAKRKC020000002">
    <property type="protein sequence ID" value="MCK2220668.1"/>
    <property type="molecule type" value="Genomic_DNA"/>
</dbReference>
<name>A0ABT0G8C3_9ACTN</name>
<dbReference type="InterPro" id="IPR039365">
    <property type="entry name" value="IS701-like"/>
</dbReference>
<dbReference type="PANTHER" id="PTHR33627">
    <property type="entry name" value="TRANSPOSASE"/>
    <property type="match status" value="1"/>
</dbReference>
<dbReference type="Proteomes" id="UP001317259">
    <property type="component" value="Unassembled WGS sequence"/>
</dbReference>
<evidence type="ECO:0000313" key="2">
    <source>
        <dbReference type="EMBL" id="MCK2220668.1"/>
    </source>
</evidence>
<protein>
    <submittedName>
        <fullName evidence="2">Transposase</fullName>
    </submittedName>
</protein>
<organism evidence="2 3">
    <name type="scientific">Actinomadura luzonensis</name>
    <dbReference type="NCBI Taxonomy" id="2805427"/>
    <lineage>
        <taxon>Bacteria</taxon>
        <taxon>Bacillati</taxon>
        <taxon>Actinomycetota</taxon>
        <taxon>Actinomycetes</taxon>
        <taxon>Streptosporangiales</taxon>
        <taxon>Thermomonosporaceae</taxon>
        <taxon>Actinomadura</taxon>
    </lineage>
</organism>
<evidence type="ECO:0000313" key="3">
    <source>
        <dbReference type="Proteomes" id="UP001317259"/>
    </source>
</evidence>
<dbReference type="Pfam" id="PF13546">
    <property type="entry name" value="DDE_5"/>
    <property type="match status" value="1"/>
</dbReference>
<proteinExistence type="predicted"/>
<evidence type="ECO:0000259" key="1">
    <source>
        <dbReference type="Pfam" id="PF13546"/>
    </source>
</evidence>
<reference evidence="2 3" key="1">
    <citation type="submission" date="2022-04" db="EMBL/GenBank/DDBJ databases">
        <title>Genome draft of Actinomadura sp. ATCC 31491.</title>
        <authorList>
            <person name="Shi X."/>
            <person name="Du Y."/>
        </authorList>
    </citation>
    <scope>NUCLEOTIDE SEQUENCE [LARGE SCALE GENOMIC DNA]</scope>
    <source>
        <strain evidence="2 3">ATCC 31491</strain>
    </source>
</reference>
<accession>A0ABT0G8C3</accession>
<gene>
    <name evidence="2" type="ORF">MF672_043725</name>
</gene>
<keyword evidence="3" id="KW-1185">Reference proteome</keyword>